<comment type="caution">
    <text evidence="2">The sequence shown here is derived from an EMBL/GenBank/DDBJ whole genome shotgun (WGS) entry which is preliminary data.</text>
</comment>
<keyword evidence="1" id="KW-1133">Transmembrane helix</keyword>
<dbReference type="EMBL" id="DSVQ01000019">
    <property type="protein sequence ID" value="HGT41176.1"/>
    <property type="molecule type" value="Genomic_DNA"/>
</dbReference>
<name>A0A7C4LNY2_9PLAN</name>
<dbReference type="InterPro" id="IPR007395">
    <property type="entry name" value="Zn_peptidase_2"/>
</dbReference>
<gene>
    <name evidence="2" type="ORF">ENS64_18165</name>
</gene>
<feature type="transmembrane region" description="Helical" evidence="1">
    <location>
        <begin position="130"/>
        <end position="158"/>
    </location>
</feature>
<feature type="transmembrane region" description="Helical" evidence="1">
    <location>
        <begin position="6"/>
        <end position="23"/>
    </location>
</feature>
<dbReference type="PANTHER" id="PTHR36434:SF1">
    <property type="entry name" value="MEMBRANE PROTEASE YUGP-RELATED"/>
    <property type="match status" value="1"/>
</dbReference>
<feature type="transmembrane region" description="Helical" evidence="1">
    <location>
        <begin position="199"/>
        <end position="218"/>
    </location>
</feature>
<sequence>MFFDPLYFIVLAPALLLGAWAQWRVHSSYRRAMQEPAPLSGAAAARLILDQAGLHDIPIEETPGELTDHYDPQSRVVRLSSGVYHSQSLAAVGIAAHETGHALQHAFGYAPLALRSIAVPAAIWGPNLSILLLIAGAIATLPVLILAGLALFSGFVAFQVITLPVEFDASRRARQRLAELRIVDEHGAMVVRDVLNAAAWTYVAATLQAILTLVYLIMRYGGLLGRSSDE</sequence>
<evidence type="ECO:0000256" key="1">
    <source>
        <dbReference type="SAM" id="Phobius"/>
    </source>
</evidence>
<evidence type="ECO:0000313" key="2">
    <source>
        <dbReference type="EMBL" id="HGT41176.1"/>
    </source>
</evidence>
<keyword evidence="1" id="KW-0812">Transmembrane</keyword>
<dbReference type="Pfam" id="PF04298">
    <property type="entry name" value="Zn_peptidase_2"/>
    <property type="match status" value="1"/>
</dbReference>
<keyword evidence="1" id="KW-0472">Membrane</keyword>
<organism evidence="2">
    <name type="scientific">Schlesneria paludicola</name>
    <dbReference type="NCBI Taxonomy" id="360056"/>
    <lineage>
        <taxon>Bacteria</taxon>
        <taxon>Pseudomonadati</taxon>
        <taxon>Planctomycetota</taxon>
        <taxon>Planctomycetia</taxon>
        <taxon>Planctomycetales</taxon>
        <taxon>Planctomycetaceae</taxon>
        <taxon>Schlesneria</taxon>
    </lineage>
</organism>
<accession>A0A7C4LNY2</accession>
<proteinExistence type="predicted"/>
<dbReference type="AlphaFoldDB" id="A0A7C4LNY2"/>
<protein>
    <submittedName>
        <fullName evidence="2">Zinc metallopeptidase</fullName>
    </submittedName>
</protein>
<dbReference type="PANTHER" id="PTHR36434">
    <property type="entry name" value="MEMBRANE PROTEASE YUGP-RELATED"/>
    <property type="match status" value="1"/>
</dbReference>
<reference evidence="2" key="1">
    <citation type="journal article" date="2020" name="mSystems">
        <title>Genome- and Community-Level Interaction Insights into Carbon Utilization and Element Cycling Functions of Hydrothermarchaeota in Hydrothermal Sediment.</title>
        <authorList>
            <person name="Zhou Z."/>
            <person name="Liu Y."/>
            <person name="Xu W."/>
            <person name="Pan J."/>
            <person name="Luo Z.H."/>
            <person name="Li M."/>
        </authorList>
    </citation>
    <scope>NUCLEOTIDE SEQUENCE [LARGE SCALE GENOMIC DNA]</scope>
    <source>
        <strain evidence="2">SpSt-508</strain>
    </source>
</reference>